<sequence>MLAVAFTLWILVPPSTVWSQEEIHTTHTDQKKVAITIYNNDLALIKDQRQVALKKGHNTLAFMDVSTSIQSETALLRNLTHPQGFSITEQNYEFDLLTAEALLQKHVGQQVGVIYRHPTTGEETIEQAILLAANPEVVLRFENRIETGISPDRLVYQAIPRNLRERPALILQLQTEVAGKQALELSYLTSGLSWKADYVAQLNQTEDRFDLNGWVTLTNQSGMSYQNAHLQLVAGSIHRVAPQIHYAKRPAQEARMLADAPPMEEEGLLDYHLYTLDRATTLKNKQTKQVSLLSAHNVAVQKQYELRSHTPRLYYNHSQSFSALKPPVMVYLHFENTEQAGLDLPLPAGIIRVYKQDSKDNIQFVGEDRINHISKNASAKLRLGQAFDITAKKRRTEYRKLDSDSFEATFKIELRNAKKEPVLVKVAELIPGDWHIITESHPHQRETGNTALWQLSIPAKGQATLTVSFQTRT</sequence>
<evidence type="ECO:0000259" key="1">
    <source>
        <dbReference type="Pfam" id="PF13598"/>
    </source>
</evidence>
<accession>D8KBG1</accession>
<dbReference type="EMBL" id="CP002086">
    <property type="protein sequence ID" value="ADJ29608.1"/>
    <property type="molecule type" value="Genomic_DNA"/>
</dbReference>
<keyword evidence="3" id="KW-1185">Reference proteome</keyword>
<dbReference type="AlphaFoldDB" id="D8KBG1"/>
<dbReference type="Pfam" id="PF13598">
    <property type="entry name" value="DUF4139"/>
    <property type="match status" value="1"/>
</dbReference>
<dbReference type="HOGENOM" id="CLU_039933_0_0_6"/>
<organism evidence="2 3">
    <name type="scientific">Nitrosococcus watsoni (strain C-113)</name>
    <dbReference type="NCBI Taxonomy" id="105559"/>
    <lineage>
        <taxon>Bacteria</taxon>
        <taxon>Pseudomonadati</taxon>
        <taxon>Pseudomonadota</taxon>
        <taxon>Gammaproteobacteria</taxon>
        <taxon>Chromatiales</taxon>
        <taxon>Chromatiaceae</taxon>
        <taxon>Nitrosococcus</taxon>
    </lineage>
</organism>
<evidence type="ECO:0000313" key="3">
    <source>
        <dbReference type="Proteomes" id="UP000000393"/>
    </source>
</evidence>
<dbReference type="eggNOG" id="COG5316">
    <property type="taxonomic scope" value="Bacteria"/>
</dbReference>
<dbReference type="KEGG" id="nwa:Nwat_2857"/>
<evidence type="ECO:0000313" key="2">
    <source>
        <dbReference type="EMBL" id="ADJ29608.1"/>
    </source>
</evidence>
<feature type="domain" description="DUF4139" evidence="1">
    <location>
        <begin position="183"/>
        <end position="471"/>
    </location>
</feature>
<protein>
    <recommendedName>
        <fullName evidence="1">DUF4139 domain-containing protein</fullName>
    </recommendedName>
</protein>
<reference evidence="2 3" key="1">
    <citation type="submission" date="2010-06" db="EMBL/GenBank/DDBJ databases">
        <title>Complete sequence of chromosome of Nitrosococcus watsoni C-113.</title>
        <authorList>
            <consortium name="US DOE Joint Genome Institute"/>
            <person name="Lucas S."/>
            <person name="Copeland A."/>
            <person name="Lapidus A."/>
            <person name="Cheng J.-F."/>
            <person name="Bruce D."/>
            <person name="Goodwin L."/>
            <person name="Pitluck S."/>
            <person name="Malfatti S.A."/>
            <person name="Chain P.S.G."/>
            <person name="Land M."/>
            <person name="Hauser L."/>
            <person name="Kyrpides N."/>
            <person name="Ivanova N."/>
            <person name="Cambell M.A."/>
            <person name="Heidelberg J.F."/>
            <person name="Klotz M.G."/>
            <person name="Woyke T."/>
        </authorList>
    </citation>
    <scope>NUCLEOTIDE SEQUENCE [LARGE SCALE GENOMIC DNA]</scope>
    <source>
        <strain evidence="2 3">C-113</strain>
    </source>
</reference>
<name>D8KBG1_NITWC</name>
<dbReference type="InterPro" id="IPR037291">
    <property type="entry name" value="DUF4139"/>
</dbReference>
<dbReference type="PANTHER" id="PTHR38075:SF1">
    <property type="entry name" value="DUF4139 DOMAIN-CONTAINING PROTEIN"/>
    <property type="match status" value="1"/>
</dbReference>
<dbReference type="PANTHER" id="PTHR38075">
    <property type="entry name" value="DUF4139 DOMAIN-CONTAINING PROTEIN"/>
    <property type="match status" value="1"/>
</dbReference>
<dbReference type="Proteomes" id="UP000000393">
    <property type="component" value="Chromosome"/>
</dbReference>
<gene>
    <name evidence="2" type="ordered locus">Nwat_2857</name>
</gene>
<dbReference type="STRING" id="105559.Nwat_2857"/>
<proteinExistence type="predicted"/>